<name>A0A7J4KT44_9ARCH</name>
<evidence type="ECO:0000313" key="2">
    <source>
        <dbReference type="Proteomes" id="UP000527315"/>
    </source>
</evidence>
<reference evidence="2" key="1">
    <citation type="journal article" date="2020" name="bioRxiv">
        <title>A rank-normalized archaeal taxonomy based on genome phylogeny resolves widespread incomplete and uneven classifications.</title>
        <authorList>
            <person name="Rinke C."/>
            <person name="Chuvochina M."/>
            <person name="Mussig A.J."/>
            <person name="Chaumeil P.-A."/>
            <person name="Waite D.W."/>
            <person name="Whitman W.B."/>
            <person name="Parks D.H."/>
            <person name="Hugenholtz P."/>
        </authorList>
    </citation>
    <scope>NUCLEOTIDE SEQUENCE [LARGE SCALE GENOMIC DNA]</scope>
</reference>
<accession>A0A7J4KT44</accession>
<proteinExistence type="predicted"/>
<gene>
    <name evidence="1" type="ORF">HA227_01290</name>
</gene>
<comment type="caution">
    <text evidence="1">The sequence shown here is derived from an EMBL/GenBank/DDBJ whole genome shotgun (WGS) entry which is preliminary data.</text>
</comment>
<sequence length="68" mass="7648">MKKSKHARLAIIIGGDFDESDKQLFNGKPIMPLPKNILQLHSIKQLESMLSPKGKRIIAEFPPKAKKP</sequence>
<dbReference type="Proteomes" id="UP000527315">
    <property type="component" value="Unassembled WGS sequence"/>
</dbReference>
<evidence type="ECO:0000313" key="1">
    <source>
        <dbReference type="EMBL" id="HIH32864.1"/>
    </source>
</evidence>
<organism evidence="1 2">
    <name type="scientific">Candidatus Iainarchaeum sp</name>
    <dbReference type="NCBI Taxonomy" id="3101447"/>
    <lineage>
        <taxon>Archaea</taxon>
        <taxon>Candidatus Iainarchaeota</taxon>
        <taxon>Candidatus Iainarchaeia</taxon>
        <taxon>Candidatus Iainarchaeales</taxon>
        <taxon>Candidatus Iainarchaeaceae</taxon>
        <taxon>Candidatus Iainarchaeum</taxon>
    </lineage>
</organism>
<dbReference type="AlphaFoldDB" id="A0A7J4KT44"/>
<protein>
    <submittedName>
        <fullName evidence="1">Uncharacterized protein</fullName>
    </submittedName>
</protein>
<dbReference type="EMBL" id="DUFJ01000032">
    <property type="protein sequence ID" value="HIH32864.1"/>
    <property type="molecule type" value="Genomic_DNA"/>
</dbReference>